<feature type="domain" description="Methyltransferase" evidence="1">
    <location>
        <begin position="348"/>
        <end position="387"/>
    </location>
</feature>
<dbReference type="Pfam" id="PF13649">
    <property type="entry name" value="Methyltransf_25"/>
    <property type="match status" value="1"/>
</dbReference>
<sequence length="523" mass="57142">MTLFRPRRRPAALAAGRRGLRVRFDSPAIGRTVDVEIDGHRMWTTVVPEADGRSAFAPWPGALANHLVGTAAIALRDQRNGSVLAEGRFAGPVARAGAVGLAELAAAGQVVDKWGKLTDAPSDELHGRLMSGMRTVLADLADLGYTAAVTGGTLLGAVREGRILAHDDDIDLLVYLGEVAPPDVSIASYALERRLRERGHEIIRHSDAHLQVIFADAATVRPAPTVHVDLFLGFHDRGVYNQPIAVRGRFAAEALLPLGEAVLEGETVPSVADGDAWLALCYGPSWRTPDPAFRFRTPSSTRRRFENWFGVYDLNRDFWEQQLRLGRSHPWRADADRLLLQSSPGDRVIDLGCGDGALAESLAAAGRQVVAVDYTRAALAAASARPGVSVQRLNLADRRAVLDFIADELALGGTRHFLLSNVLHTLTRDTRANTLLLLRALVDRESTVLATFAQNASFVYDHHRPDTWHLPLKWLRAEASVYDLDFTVESRQLRRTASGPRTIASVRLYSTRGAAVVAREETR</sequence>
<comment type="caution">
    <text evidence="2">The sequence shown here is derived from an EMBL/GenBank/DDBJ whole genome shotgun (WGS) entry which is preliminary data.</text>
</comment>
<dbReference type="Gene3D" id="3.40.50.150">
    <property type="entry name" value="Vaccinia Virus protein VP39"/>
    <property type="match status" value="1"/>
</dbReference>
<evidence type="ECO:0000313" key="3">
    <source>
        <dbReference type="Proteomes" id="UP001139722"/>
    </source>
</evidence>
<dbReference type="CDD" id="cd02440">
    <property type="entry name" value="AdoMet_MTases"/>
    <property type="match status" value="1"/>
</dbReference>
<accession>A0A9X2H895</accession>
<evidence type="ECO:0000259" key="1">
    <source>
        <dbReference type="Pfam" id="PF13649"/>
    </source>
</evidence>
<dbReference type="GO" id="GO:0008168">
    <property type="term" value="F:methyltransferase activity"/>
    <property type="evidence" value="ECO:0007669"/>
    <property type="project" value="UniProtKB-KW"/>
</dbReference>
<organism evidence="2 3">
    <name type="scientific">Agromyces terreus</name>
    <dbReference type="NCBI Taxonomy" id="424795"/>
    <lineage>
        <taxon>Bacteria</taxon>
        <taxon>Bacillati</taxon>
        <taxon>Actinomycetota</taxon>
        <taxon>Actinomycetes</taxon>
        <taxon>Micrococcales</taxon>
        <taxon>Microbacteriaceae</taxon>
        <taxon>Agromyces</taxon>
    </lineage>
</organism>
<dbReference type="Proteomes" id="UP001139722">
    <property type="component" value="Unassembled WGS sequence"/>
</dbReference>
<gene>
    <name evidence="2" type="ORF">BJ978_001985</name>
</gene>
<keyword evidence="2" id="KW-0808">Transferase</keyword>
<dbReference type="RefSeq" id="WP_197738226.1">
    <property type="nucleotide sequence ID" value="NZ_BAAANU010000015.1"/>
</dbReference>
<name>A0A9X2H895_9MICO</name>
<protein>
    <submittedName>
        <fullName evidence="2">SAM-dependent methyltransferase</fullName>
    </submittedName>
</protein>
<keyword evidence="3" id="KW-1185">Reference proteome</keyword>
<reference evidence="2" key="1">
    <citation type="submission" date="2022-06" db="EMBL/GenBank/DDBJ databases">
        <title>Sequencing the genomes of 1000 actinobacteria strains.</title>
        <authorList>
            <person name="Klenk H.-P."/>
        </authorList>
    </citation>
    <scope>NUCLEOTIDE SEQUENCE</scope>
    <source>
        <strain evidence="2">DSM 22016</strain>
    </source>
</reference>
<dbReference type="AlphaFoldDB" id="A0A9X2H895"/>
<dbReference type="EMBL" id="JAMZDY010000001">
    <property type="protein sequence ID" value="MCP2371309.1"/>
    <property type="molecule type" value="Genomic_DNA"/>
</dbReference>
<evidence type="ECO:0000313" key="2">
    <source>
        <dbReference type="EMBL" id="MCP2371309.1"/>
    </source>
</evidence>
<keyword evidence="2" id="KW-0489">Methyltransferase</keyword>
<proteinExistence type="predicted"/>
<dbReference type="GO" id="GO:0032259">
    <property type="term" value="P:methylation"/>
    <property type="evidence" value="ECO:0007669"/>
    <property type="project" value="UniProtKB-KW"/>
</dbReference>
<dbReference type="SUPFAM" id="SSF53335">
    <property type="entry name" value="S-adenosyl-L-methionine-dependent methyltransferases"/>
    <property type="match status" value="1"/>
</dbReference>
<dbReference type="InterPro" id="IPR041698">
    <property type="entry name" value="Methyltransf_25"/>
</dbReference>
<dbReference type="InterPro" id="IPR029063">
    <property type="entry name" value="SAM-dependent_MTases_sf"/>
</dbReference>